<dbReference type="EMBL" id="ACZV01000004">
    <property type="protein sequence ID" value="EEX94861.1"/>
    <property type="molecule type" value="Genomic_DNA"/>
</dbReference>
<name>A0ABM9Z5A9_VIBOR</name>
<dbReference type="Proteomes" id="UP000003515">
    <property type="component" value="Unassembled WGS sequence"/>
</dbReference>
<dbReference type="GO" id="GO:0004146">
    <property type="term" value="F:dihydrofolate reductase activity"/>
    <property type="evidence" value="ECO:0007669"/>
    <property type="project" value="UniProtKB-EC"/>
</dbReference>
<dbReference type="InterPro" id="IPR050765">
    <property type="entry name" value="Riboflavin_Biosynth_HTPR"/>
</dbReference>
<organism evidence="2 3">
    <name type="scientific">Vibrio orientalis CIP 102891 = ATCC 33934</name>
    <dbReference type="NCBI Taxonomy" id="675816"/>
    <lineage>
        <taxon>Bacteria</taxon>
        <taxon>Pseudomonadati</taxon>
        <taxon>Pseudomonadota</taxon>
        <taxon>Gammaproteobacteria</taxon>
        <taxon>Vibrionales</taxon>
        <taxon>Vibrionaceae</taxon>
        <taxon>Vibrio</taxon>
        <taxon>Vibrio oreintalis group</taxon>
    </lineage>
</organism>
<comment type="caution">
    <text evidence="2">The sequence shown here is derived from an EMBL/GenBank/DDBJ whole genome shotgun (WGS) entry which is preliminary data.</text>
</comment>
<reference evidence="2 3" key="1">
    <citation type="submission" date="2009-10" db="EMBL/GenBank/DDBJ databases">
        <authorList>
            <consortium name="Los Alamos National Laboratory (LANL)"/>
            <consortium name="National Microbial Pathogen Data Resource (NMPDR)"/>
            <person name="Munk A.C."/>
            <person name="Chertkov O."/>
            <person name="Tapia R."/>
            <person name="Green L."/>
            <person name="Rogers Y."/>
            <person name="Detter J.C."/>
            <person name="Bruce D."/>
            <person name="Brettin T.S."/>
            <person name="Colwell R.R."/>
            <person name="Huq A."/>
            <person name="Grim C.J."/>
            <person name="Hasan N.A."/>
            <person name="Bartels D."/>
            <person name="Vonstein V."/>
        </authorList>
    </citation>
    <scope>NUCLEOTIDE SEQUENCE [LARGE SCALE GENOMIC DNA]</scope>
    <source>
        <strain evidence="2 3">CIP 102891</strain>
    </source>
</reference>
<gene>
    <name evidence="2" type="ORF">VIA_002023</name>
</gene>
<dbReference type="InterPro" id="IPR002734">
    <property type="entry name" value="RibDG_C"/>
</dbReference>
<sequence length="88" mass="9822">MVKGELKEIVQNLNEQGYNDLYIDGGKTIQSFLKEGLIDEMSITTMPVLLGGGSPLFGELDMMQSFKLVESQIHLDAIVQTTYHRTSD</sequence>
<dbReference type="SUPFAM" id="SSF53597">
    <property type="entry name" value="Dihydrofolate reductase-like"/>
    <property type="match status" value="1"/>
</dbReference>
<feature type="domain" description="Bacterial bifunctional deaminase-reductase C-terminal" evidence="1">
    <location>
        <begin position="5"/>
        <end position="72"/>
    </location>
</feature>
<dbReference type="EC" id="1.5.1.3" evidence="2"/>
<evidence type="ECO:0000313" key="2">
    <source>
        <dbReference type="EMBL" id="EEX94861.1"/>
    </source>
</evidence>
<evidence type="ECO:0000259" key="1">
    <source>
        <dbReference type="Pfam" id="PF01872"/>
    </source>
</evidence>
<keyword evidence="2" id="KW-0560">Oxidoreductase</keyword>
<dbReference type="Gene3D" id="3.40.430.10">
    <property type="entry name" value="Dihydrofolate Reductase, subunit A"/>
    <property type="match status" value="1"/>
</dbReference>
<keyword evidence="3" id="KW-1185">Reference proteome</keyword>
<dbReference type="PANTHER" id="PTHR38011:SF11">
    <property type="entry name" value="2,5-DIAMINO-6-RIBOSYLAMINO-4(3H)-PYRIMIDINONE 5'-PHOSPHATE REDUCTASE"/>
    <property type="match status" value="1"/>
</dbReference>
<dbReference type="InterPro" id="IPR024072">
    <property type="entry name" value="DHFR-like_dom_sf"/>
</dbReference>
<protein>
    <submittedName>
        <fullName evidence="2">Dihydrofolate reductase</fullName>
        <ecNumber evidence="2">1.5.1.3</ecNumber>
    </submittedName>
</protein>
<evidence type="ECO:0000313" key="3">
    <source>
        <dbReference type="Proteomes" id="UP000003515"/>
    </source>
</evidence>
<proteinExistence type="predicted"/>
<dbReference type="PANTHER" id="PTHR38011">
    <property type="entry name" value="DIHYDROFOLATE REDUCTASE FAMILY PROTEIN (AFU_ORTHOLOGUE AFUA_8G06820)"/>
    <property type="match status" value="1"/>
</dbReference>
<dbReference type="Pfam" id="PF01872">
    <property type="entry name" value="RibD_C"/>
    <property type="match status" value="1"/>
</dbReference>
<accession>A0ABM9Z5A9</accession>